<name>A0AAE4CP07_9ACTN</name>
<dbReference type="InterPro" id="IPR015424">
    <property type="entry name" value="PyrdxlP-dep_Trfase"/>
</dbReference>
<proteinExistence type="predicted"/>
<keyword evidence="3 8" id="KW-0808">Transferase</keyword>
<dbReference type="InterPro" id="IPR024169">
    <property type="entry name" value="SP_NH2Trfase/AEP_transaminase"/>
</dbReference>
<evidence type="ECO:0000256" key="3">
    <source>
        <dbReference type="ARBA" id="ARBA00022679"/>
    </source>
</evidence>
<dbReference type="InterPro" id="IPR015422">
    <property type="entry name" value="PyrdxlP-dep_Trfase_small"/>
</dbReference>
<comment type="caution">
    <text evidence="8">The sequence shown here is derived from an EMBL/GenBank/DDBJ whole genome shotgun (WGS) entry which is preliminary data.</text>
</comment>
<feature type="modified residue" description="N6-(pyridoxal phosphate)lysine" evidence="6">
    <location>
        <position position="228"/>
    </location>
</feature>
<dbReference type="Pfam" id="PF00266">
    <property type="entry name" value="Aminotran_5"/>
    <property type="match status" value="1"/>
</dbReference>
<gene>
    <name evidence="8" type="ORF">JOF55_001409</name>
</gene>
<dbReference type="InterPro" id="IPR000192">
    <property type="entry name" value="Aminotrans_V_dom"/>
</dbReference>
<dbReference type="AlphaFoldDB" id="A0AAE4CP07"/>
<dbReference type="PANTHER" id="PTHR42778">
    <property type="entry name" value="2-AMINOETHYLPHOSPHONATE--PYRUVATE TRANSAMINASE"/>
    <property type="match status" value="1"/>
</dbReference>
<dbReference type="EMBL" id="JAVDXW010000001">
    <property type="protein sequence ID" value="MDR7301228.1"/>
    <property type="molecule type" value="Genomic_DNA"/>
</dbReference>
<dbReference type="GO" id="GO:0047304">
    <property type="term" value="F:2-aminoethylphosphonate-pyruvate transaminase activity"/>
    <property type="evidence" value="ECO:0007669"/>
    <property type="project" value="UniProtKB-EC"/>
</dbReference>
<evidence type="ECO:0000256" key="5">
    <source>
        <dbReference type="PIRSR" id="PIRSR000524-1"/>
    </source>
</evidence>
<keyword evidence="4 6" id="KW-0663">Pyridoxal phosphate</keyword>
<sequence>MTASVDSGCSPGALLRTSQRLSSGVSDVYSSTAAPTADHLVLLNPGPVNVHDDVRAAMASPDQCHREPEAAALMTRVREKATRISGGDDRHTSVLLAGSGTAALEATFSSIVPEDGRILILDNGNYGERLRRIVEVHGIAHRRMEFGWCNPIDVAAVDRALAEDPGITHVGLVHHETSTGMLNPLREIGAVVAKHGRRLAVDAISSLGSERLDLDVDHIDWCVGTANKCLEGLPGVSFVTASRAQFEALETVPTRTFYLDLYGHFISQDRKNAPLFTPALQVLTAFEKALDKSLEESVEGRGKRYTALAEMIRAGLAERDARFLLPVEQRANSVTHVYVPHGMTYEELHDGLKAEGYVIYSTQSRLGGVFRVANMGQLDGADIAGFLAAFDRVVVEETAPEA</sequence>
<evidence type="ECO:0000256" key="4">
    <source>
        <dbReference type="ARBA" id="ARBA00022898"/>
    </source>
</evidence>
<evidence type="ECO:0000313" key="8">
    <source>
        <dbReference type="EMBL" id="MDR7301228.1"/>
    </source>
</evidence>
<dbReference type="PANTHER" id="PTHR42778:SF1">
    <property type="entry name" value="2-AMINOETHYLPHOSPHONATE--PYRUVATE TRANSAMINASE"/>
    <property type="match status" value="1"/>
</dbReference>
<dbReference type="Gene3D" id="3.40.640.10">
    <property type="entry name" value="Type I PLP-dependent aspartate aminotransferase-like (Major domain)"/>
    <property type="match status" value="1"/>
</dbReference>
<dbReference type="InterPro" id="IPR015421">
    <property type="entry name" value="PyrdxlP-dep_Trfase_major"/>
</dbReference>
<reference evidence="8" key="1">
    <citation type="submission" date="2023-07" db="EMBL/GenBank/DDBJ databases">
        <title>Sequencing the genomes of 1000 actinobacteria strains.</title>
        <authorList>
            <person name="Klenk H.-P."/>
        </authorList>
    </citation>
    <scope>NUCLEOTIDE SEQUENCE</scope>
    <source>
        <strain evidence="8">DSM 45977</strain>
    </source>
</reference>
<protein>
    <submittedName>
        <fullName evidence="8">2-aminoethylphosphonate-pyruvate transaminase</fullName>
        <ecNumber evidence="8">2.6.1.37</ecNumber>
    </submittedName>
</protein>
<keyword evidence="9" id="KW-1185">Reference proteome</keyword>
<evidence type="ECO:0000256" key="1">
    <source>
        <dbReference type="ARBA" id="ARBA00001933"/>
    </source>
</evidence>
<evidence type="ECO:0000256" key="2">
    <source>
        <dbReference type="ARBA" id="ARBA00022576"/>
    </source>
</evidence>
<keyword evidence="2 8" id="KW-0032">Aminotransferase</keyword>
<dbReference type="EC" id="2.6.1.37" evidence="8"/>
<evidence type="ECO:0000259" key="7">
    <source>
        <dbReference type="Pfam" id="PF00266"/>
    </source>
</evidence>
<dbReference type="SUPFAM" id="SSF53383">
    <property type="entry name" value="PLP-dependent transferases"/>
    <property type="match status" value="1"/>
</dbReference>
<comment type="cofactor">
    <cofactor evidence="1 6">
        <name>pyridoxal 5'-phosphate</name>
        <dbReference type="ChEBI" id="CHEBI:597326"/>
    </cofactor>
</comment>
<feature type="domain" description="Aminotransferase class V" evidence="7">
    <location>
        <begin position="56"/>
        <end position="355"/>
    </location>
</feature>
<evidence type="ECO:0000313" key="9">
    <source>
        <dbReference type="Proteomes" id="UP001180845"/>
    </source>
</evidence>
<accession>A0AAE4CP07</accession>
<organism evidence="8 9">
    <name type="scientific">Haloactinomyces albus</name>
    <dbReference type="NCBI Taxonomy" id="1352928"/>
    <lineage>
        <taxon>Bacteria</taxon>
        <taxon>Bacillati</taxon>
        <taxon>Actinomycetota</taxon>
        <taxon>Actinomycetes</taxon>
        <taxon>Actinopolysporales</taxon>
        <taxon>Actinopolysporaceae</taxon>
        <taxon>Haloactinomyces</taxon>
    </lineage>
</organism>
<dbReference type="Gene3D" id="3.90.1150.10">
    <property type="entry name" value="Aspartate Aminotransferase, domain 1"/>
    <property type="match status" value="1"/>
</dbReference>
<dbReference type="RefSeq" id="WP_310271324.1">
    <property type="nucleotide sequence ID" value="NZ_JAVDXW010000001.1"/>
</dbReference>
<feature type="binding site" evidence="5">
    <location>
        <position position="371"/>
    </location>
    <ligand>
        <name>substrate</name>
    </ligand>
</feature>
<evidence type="ECO:0000256" key="6">
    <source>
        <dbReference type="PIRSR" id="PIRSR000524-50"/>
    </source>
</evidence>
<dbReference type="PIRSF" id="PIRSF000524">
    <property type="entry name" value="SPT"/>
    <property type="match status" value="1"/>
</dbReference>
<dbReference type="Proteomes" id="UP001180845">
    <property type="component" value="Unassembled WGS sequence"/>
</dbReference>